<feature type="transmembrane region" description="Helical" evidence="3">
    <location>
        <begin position="30"/>
        <end position="47"/>
    </location>
</feature>
<organism evidence="5 6">
    <name type="scientific">Paenibacillus soyae</name>
    <dbReference type="NCBI Taxonomy" id="2969249"/>
    <lineage>
        <taxon>Bacteria</taxon>
        <taxon>Bacillati</taxon>
        <taxon>Bacillota</taxon>
        <taxon>Bacilli</taxon>
        <taxon>Bacillales</taxon>
        <taxon>Paenibacillaceae</taxon>
        <taxon>Paenibacillus</taxon>
    </lineage>
</organism>
<dbReference type="Pfam" id="PF00691">
    <property type="entry name" value="OmpA"/>
    <property type="match status" value="1"/>
</dbReference>
<gene>
    <name evidence="5" type="ORF">NQZ67_27890</name>
</gene>
<proteinExistence type="predicted"/>
<dbReference type="InterPro" id="IPR036737">
    <property type="entry name" value="OmpA-like_sf"/>
</dbReference>
<dbReference type="SUPFAM" id="SSF103088">
    <property type="entry name" value="OmpA-like"/>
    <property type="match status" value="1"/>
</dbReference>
<dbReference type="Gene3D" id="3.30.1330.60">
    <property type="entry name" value="OmpA-like domain"/>
    <property type="match status" value="1"/>
</dbReference>
<keyword evidence="3" id="KW-0812">Transmembrane</keyword>
<dbReference type="EMBL" id="JANIPJ010000032">
    <property type="protein sequence ID" value="MCR2807719.1"/>
    <property type="molecule type" value="Genomic_DNA"/>
</dbReference>
<reference evidence="5" key="1">
    <citation type="submission" date="2022-08" db="EMBL/GenBank/DDBJ databases">
        <title>The genomic sequence of strain Paenibacillus sp. SCIV0701.</title>
        <authorList>
            <person name="Zhao H."/>
        </authorList>
    </citation>
    <scope>NUCLEOTIDE SEQUENCE</scope>
    <source>
        <strain evidence="5">SCIV0701</strain>
    </source>
</reference>
<dbReference type="PROSITE" id="PS51123">
    <property type="entry name" value="OMPA_2"/>
    <property type="match status" value="1"/>
</dbReference>
<name>A0A9X2MWN5_9BACL</name>
<keyword evidence="3" id="KW-1133">Transmembrane helix</keyword>
<dbReference type="Proteomes" id="UP001141950">
    <property type="component" value="Unassembled WGS sequence"/>
</dbReference>
<evidence type="ECO:0000313" key="6">
    <source>
        <dbReference type="Proteomes" id="UP001141950"/>
    </source>
</evidence>
<evidence type="ECO:0000256" key="2">
    <source>
        <dbReference type="SAM" id="Coils"/>
    </source>
</evidence>
<feature type="coiled-coil region" evidence="2">
    <location>
        <begin position="50"/>
        <end position="90"/>
    </location>
</feature>
<dbReference type="CDD" id="cd07185">
    <property type="entry name" value="OmpA_C-like"/>
    <property type="match status" value="1"/>
</dbReference>
<keyword evidence="1 3" id="KW-0472">Membrane</keyword>
<dbReference type="RefSeq" id="WP_257452461.1">
    <property type="nucleotide sequence ID" value="NZ_JANIPJ010000032.1"/>
</dbReference>
<comment type="caution">
    <text evidence="5">The sequence shown here is derived from an EMBL/GenBank/DDBJ whole genome shotgun (WGS) entry which is preliminary data.</text>
</comment>
<protein>
    <submittedName>
        <fullName evidence="5">OmpA family protein</fullName>
    </submittedName>
</protein>
<dbReference type="InterPro" id="IPR006665">
    <property type="entry name" value="OmpA-like"/>
</dbReference>
<dbReference type="GO" id="GO:0016020">
    <property type="term" value="C:membrane"/>
    <property type="evidence" value="ECO:0007669"/>
    <property type="project" value="UniProtKB-UniRule"/>
</dbReference>
<dbReference type="PANTHER" id="PTHR30329:SF21">
    <property type="entry name" value="LIPOPROTEIN YIAD-RELATED"/>
    <property type="match status" value="1"/>
</dbReference>
<dbReference type="AlphaFoldDB" id="A0A9X2MWN5"/>
<keyword evidence="6" id="KW-1185">Reference proteome</keyword>
<feature type="domain" description="OmpA-like" evidence="4">
    <location>
        <begin position="110"/>
        <end position="243"/>
    </location>
</feature>
<evidence type="ECO:0000313" key="5">
    <source>
        <dbReference type="EMBL" id="MCR2807719.1"/>
    </source>
</evidence>
<keyword evidence="2" id="KW-0175">Coiled coil</keyword>
<sequence length="259" mass="29493">MARGFRSWKRHSSAVHEEEKESSWISYTDLMSALLIIFALVIMVTMYDTQQAYEQQSEAMEKTAEAIKQKEEAINEKNQLIEDVVGVKSKIIQELVAAFKDSNLDLEIDPQTGAIRFSGGVFFDKDSSTVSSNGNAYLIQFIPEYINILLSEQFRDEISQIIVEGHTDTDGGYLYNLKLSQDRALSVVQQVFDPAFPKFQFQEQLKAVITANGRSFSVPILDQNGKIDLDKSRRVEFKFRLKDEQLLEKLEGLMVEDGQ</sequence>
<dbReference type="InterPro" id="IPR050330">
    <property type="entry name" value="Bact_OuterMem_StrucFunc"/>
</dbReference>
<evidence type="ECO:0000256" key="3">
    <source>
        <dbReference type="SAM" id="Phobius"/>
    </source>
</evidence>
<accession>A0A9X2MWN5</accession>
<evidence type="ECO:0000259" key="4">
    <source>
        <dbReference type="PROSITE" id="PS51123"/>
    </source>
</evidence>
<dbReference type="PANTHER" id="PTHR30329">
    <property type="entry name" value="STATOR ELEMENT OF FLAGELLAR MOTOR COMPLEX"/>
    <property type="match status" value="1"/>
</dbReference>
<evidence type="ECO:0000256" key="1">
    <source>
        <dbReference type="PROSITE-ProRule" id="PRU00473"/>
    </source>
</evidence>